<organism evidence="1 2">
    <name type="scientific">Pseudomonas paraeruginosa</name>
    <dbReference type="NCBI Taxonomy" id="2994495"/>
    <lineage>
        <taxon>Bacteria</taxon>
        <taxon>Pseudomonadati</taxon>
        <taxon>Pseudomonadota</taxon>
        <taxon>Gammaproteobacteria</taxon>
        <taxon>Pseudomonadales</taxon>
        <taxon>Pseudomonadaceae</taxon>
        <taxon>Pseudomonas</taxon>
    </lineage>
</organism>
<gene>
    <name evidence="1" type="ORF">CSB93_2346</name>
</gene>
<proteinExistence type="predicted"/>
<name>A0A2R3IZW2_9PSED</name>
<dbReference type="AlphaFoldDB" id="A0A2R3IZW2"/>
<keyword evidence="2" id="KW-1185">Reference proteome</keyword>
<evidence type="ECO:0000313" key="2">
    <source>
        <dbReference type="Proteomes" id="UP000238390"/>
    </source>
</evidence>
<dbReference type="Proteomes" id="UP000238390">
    <property type="component" value="Chromosome"/>
</dbReference>
<sequence>MGRFLTPLKIKDLQSLVKRGFQTGKTLYFFFLQMVIGFRG</sequence>
<accession>A0A2R3IZW2</accession>
<dbReference type="EMBL" id="CP027169">
    <property type="protein sequence ID" value="AVK07445.1"/>
    <property type="molecule type" value="Genomic_DNA"/>
</dbReference>
<reference evidence="1 2" key="1">
    <citation type="submission" date="2018-02" db="EMBL/GenBank/DDBJ databases">
        <title>FDA/CDC Antimicrobial Resistant Isolate Bank Genome Sequencing.</title>
        <authorList>
            <person name="Benahmed F.H."/>
            <person name="Lutgring J.D."/>
            <person name="Yoo B."/>
            <person name="Machado M."/>
            <person name="Brown A."/>
            <person name="McAllister G."/>
            <person name="Perry A."/>
            <person name="Halpin A.L."/>
            <person name="Vavikolanu K."/>
            <person name="Ott S."/>
            <person name="Zhao X."/>
            <person name="Tallon L.J."/>
            <person name="Sadzewicz L."/>
            <person name="Aluvathingal J."/>
            <person name="Nadendla S."/>
            <person name="Voskania-kordi A."/>
            <person name="Simonyan V."/>
            <person name="Patel J."/>
            <person name="Shawar R.M."/>
        </authorList>
    </citation>
    <scope>NUCLEOTIDE SEQUENCE [LARGE SCALE GENOMIC DNA]</scope>
    <source>
        <strain evidence="1 2">AR_0356</strain>
    </source>
</reference>
<evidence type="ECO:0000313" key="1">
    <source>
        <dbReference type="EMBL" id="AVK07445.1"/>
    </source>
</evidence>
<protein>
    <submittedName>
        <fullName evidence="1">Uncharacterized protein</fullName>
    </submittedName>
</protein>